<keyword evidence="2" id="KW-1185">Reference proteome</keyword>
<organism evidence="1 2">
    <name type="scientific">Meloidogyne graminicola</name>
    <dbReference type="NCBI Taxonomy" id="189291"/>
    <lineage>
        <taxon>Eukaryota</taxon>
        <taxon>Metazoa</taxon>
        <taxon>Ecdysozoa</taxon>
        <taxon>Nematoda</taxon>
        <taxon>Chromadorea</taxon>
        <taxon>Rhabditida</taxon>
        <taxon>Tylenchina</taxon>
        <taxon>Tylenchomorpha</taxon>
        <taxon>Tylenchoidea</taxon>
        <taxon>Meloidogynidae</taxon>
        <taxon>Meloidogyninae</taxon>
        <taxon>Meloidogyne</taxon>
    </lineage>
</organism>
<dbReference type="EMBL" id="JABEBT010000002">
    <property type="protein sequence ID" value="KAF7639947.1"/>
    <property type="molecule type" value="Genomic_DNA"/>
</dbReference>
<dbReference type="Proteomes" id="UP000605970">
    <property type="component" value="Unassembled WGS sequence"/>
</dbReference>
<name>A0A8T0A293_9BILA</name>
<evidence type="ECO:0000313" key="1">
    <source>
        <dbReference type="EMBL" id="KAF7639947.1"/>
    </source>
</evidence>
<sequence>MAMVRRHAIEDVRRQQLHVINMSARSSVTSTSWTQGALFLRGALNDWWRPVWFTF</sequence>
<proteinExistence type="predicted"/>
<reference evidence="1" key="1">
    <citation type="journal article" date="2020" name="Ecol. Evol.">
        <title>Genome structure and content of the rice root-knot nematode (Meloidogyne graminicola).</title>
        <authorList>
            <person name="Phan N.T."/>
            <person name="Danchin E.G.J."/>
            <person name="Klopp C."/>
            <person name="Perfus-Barbeoch L."/>
            <person name="Kozlowski D.K."/>
            <person name="Koutsovoulos G.D."/>
            <person name="Lopez-Roques C."/>
            <person name="Bouchez O."/>
            <person name="Zahm M."/>
            <person name="Besnard G."/>
            <person name="Bellafiore S."/>
        </authorList>
    </citation>
    <scope>NUCLEOTIDE SEQUENCE</scope>
    <source>
        <strain evidence="1">VN-18</strain>
    </source>
</reference>
<gene>
    <name evidence="1" type="ORF">Mgra_00000389</name>
</gene>
<dbReference type="AlphaFoldDB" id="A0A8T0A293"/>
<protein>
    <submittedName>
        <fullName evidence="1">Uncharacterized protein</fullName>
    </submittedName>
</protein>
<comment type="caution">
    <text evidence="1">The sequence shown here is derived from an EMBL/GenBank/DDBJ whole genome shotgun (WGS) entry which is preliminary data.</text>
</comment>
<accession>A0A8T0A293</accession>
<evidence type="ECO:0000313" key="2">
    <source>
        <dbReference type="Proteomes" id="UP000605970"/>
    </source>
</evidence>